<evidence type="ECO:0000256" key="3">
    <source>
        <dbReference type="ARBA" id="ARBA00017473"/>
    </source>
</evidence>
<evidence type="ECO:0000256" key="6">
    <source>
        <dbReference type="ARBA" id="ARBA00022777"/>
    </source>
</evidence>
<sequence length="279" mass="30740">MRLIVPSPAKVNLALWIKGKRPDGYHELITVMHTINLCDTLFFQPSDRFELSIEGSESLPLNRSNLIVKAAQLFKEVTGIKPEVKVKLEKVIPIGAGLGGGSSNAAATLKGLNVIYGNPLSESELVQVASQLGSDVPFFIRGGLAVAYGRGEKLKHYSPASFKLLLVYPGFPCPTKEVYENLPPIERDITIEEAERRIISPLVAGRLREVEEAMENDLEKSKAECVSKVNEVKEVVRACGLKPMMSGSGSSVFALITDQNYDLTPLKSRQWWYKLLNAI</sequence>
<keyword evidence="13" id="KW-1185">Reference proteome</keyword>
<evidence type="ECO:0000256" key="2">
    <source>
        <dbReference type="ARBA" id="ARBA00012052"/>
    </source>
</evidence>
<evidence type="ECO:0000313" key="13">
    <source>
        <dbReference type="Proteomes" id="UP000280881"/>
    </source>
</evidence>
<dbReference type="InterPro" id="IPR020568">
    <property type="entry name" value="Ribosomal_Su5_D2-typ_SF"/>
</dbReference>
<dbReference type="PIRSF" id="PIRSF010376">
    <property type="entry name" value="IspE"/>
    <property type="match status" value="1"/>
</dbReference>
<dbReference type="GO" id="GO:0005524">
    <property type="term" value="F:ATP binding"/>
    <property type="evidence" value="ECO:0007669"/>
    <property type="project" value="UniProtKB-UniRule"/>
</dbReference>
<feature type="binding site" evidence="9">
    <location>
        <begin position="93"/>
        <end position="103"/>
    </location>
    <ligand>
        <name>ATP</name>
        <dbReference type="ChEBI" id="CHEBI:30616"/>
    </ligand>
</feature>
<dbReference type="GO" id="GO:0019288">
    <property type="term" value="P:isopentenyl diphosphate biosynthetic process, methylerythritol 4-phosphate pathway"/>
    <property type="evidence" value="ECO:0007669"/>
    <property type="project" value="UniProtKB-UniRule"/>
</dbReference>
<feature type="domain" description="GHMP kinase N-terminal" evidence="10">
    <location>
        <begin position="65"/>
        <end position="143"/>
    </location>
</feature>
<evidence type="ECO:0000256" key="5">
    <source>
        <dbReference type="ARBA" id="ARBA00022741"/>
    </source>
</evidence>
<dbReference type="InterPro" id="IPR014721">
    <property type="entry name" value="Ribsml_uS5_D2-typ_fold_subgr"/>
</dbReference>
<dbReference type="Gene3D" id="3.30.230.10">
    <property type="match status" value="1"/>
</dbReference>
<feature type="active site" evidence="9">
    <location>
        <position position="10"/>
    </location>
</feature>
<comment type="catalytic activity">
    <reaction evidence="9">
        <text>4-CDP-2-C-methyl-D-erythritol + ATP = 4-CDP-2-C-methyl-D-erythritol 2-phosphate + ADP + H(+)</text>
        <dbReference type="Rhea" id="RHEA:18437"/>
        <dbReference type="ChEBI" id="CHEBI:15378"/>
        <dbReference type="ChEBI" id="CHEBI:30616"/>
        <dbReference type="ChEBI" id="CHEBI:57823"/>
        <dbReference type="ChEBI" id="CHEBI:57919"/>
        <dbReference type="ChEBI" id="CHEBI:456216"/>
        <dbReference type="EC" id="2.7.1.148"/>
    </reaction>
</comment>
<dbReference type="InterPro" id="IPR004424">
    <property type="entry name" value="IspE"/>
</dbReference>
<comment type="caution">
    <text evidence="12">The sequence shown here is derived from an EMBL/GenBank/DDBJ whole genome shotgun (WGS) entry which is preliminary data.</text>
</comment>
<gene>
    <name evidence="9" type="primary">ispE</name>
    <name evidence="12" type="ORF">C7457_1472</name>
</gene>
<reference evidence="12 13" key="1">
    <citation type="submission" date="2018-10" db="EMBL/GenBank/DDBJ databases">
        <title>Genomic Encyclopedia of Type Strains, Phase IV (KMG-IV): sequencing the most valuable type-strain genomes for metagenomic binning, comparative biology and taxonomic classification.</title>
        <authorList>
            <person name="Goeker M."/>
        </authorList>
    </citation>
    <scope>NUCLEOTIDE SEQUENCE [LARGE SCALE GENOMIC DNA]</scope>
    <source>
        <strain evidence="12 13">DSM 15521</strain>
    </source>
</reference>
<evidence type="ECO:0000256" key="9">
    <source>
        <dbReference type="HAMAP-Rule" id="MF_00061"/>
    </source>
</evidence>
<protein>
    <recommendedName>
        <fullName evidence="3 9">4-diphosphocytidyl-2-C-methyl-D-erythritol kinase</fullName>
        <shortName evidence="9">CMK</shortName>
        <ecNumber evidence="2 9">2.7.1.148</ecNumber>
    </recommendedName>
    <alternativeName>
        <fullName evidence="8 9">4-(cytidine-5'-diphospho)-2-C-methyl-D-erythritol kinase</fullName>
    </alternativeName>
</protein>
<dbReference type="InterPro" id="IPR013750">
    <property type="entry name" value="GHMP_kinase_C_dom"/>
</dbReference>
<comment type="function">
    <text evidence="9">Catalyzes the phosphorylation of the position 2 hydroxy group of 4-diphosphocytidyl-2C-methyl-D-erythritol.</text>
</comment>
<dbReference type="PANTHER" id="PTHR43527:SF2">
    <property type="entry name" value="4-DIPHOSPHOCYTIDYL-2-C-METHYL-D-ERYTHRITOL KINASE, CHLOROPLASTIC"/>
    <property type="match status" value="1"/>
</dbReference>
<evidence type="ECO:0000256" key="4">
    <source>
        <dbReference type="ARBA" id="ARBA00022679"/>
    </source>
</evidence>
<proteinExistence type="inferred from homology"/>
<dbReference type="HAMAP" id="MF_00061">
    <property type="entry name" value="IspE"/>
    <property type="match status" value="1"/>
</dbReference>
<evidence type="ECO:0000256" key="1">
    <source>
        <dbReference type="ARBA" id="ARBA00009684"/>
    </source>
</evidence>
<keyword evidence="7 9" id="KW-0067">ATP-binding</keyword>
<organism evidence="12 13">
    <name type="scientific">Thermovibrio guaymasensis</name>
    <dbReference type="NCBI Taxonomy" id="240167"/>
    <lineage>
        <taxon>Bacteria</taxon>
        <taxon>Pseudomonadati</taxon>
        <taxon>Aquificota</taxon>
        <taxon>Aquificia</taxon>
        <taxon>Desulfurobacteriales</taxon>
        <taxon>Desulfurobacteriaceae</taxon>
        <taxon>Thermovibrio</taxon>
    </lineage>
</organism>
<dbReference type="NCBIfam" id="TIGR00154">
    <property type="entry name" value="ispE"/>
    <property type="match status" value="1"/>
</dbReference>
<dbReference type="Gene3D" id="3.30.70.890">
    <property type="entry name" value="GHMP kinase, C-terminal domain"/>
    <property type="match status" value="1"/>
</dbReference>
<dbReference type="GO" id="GO:0050515">
    <property type="term" value="F:4-(cytidine 5'-diphospho)-2-C-methyl-D-erythritol kinase activity"/>
    <property type="evidence" value="ECO:0007669"/>
    <property type="project" value="UniProtKB-UniRule"/>
</dbReference>
<comment type="similarity">
    <text evidence="1 9">Belongs to the GHMP kinase family. IspE subfamily.</text>
</comment>
<dbReference type="OrthoDB" id="9809438at2"/>
<dbReference type="Pfam" id="PF00288">
    <property type="entry name" value="GHMP_kinases_N"/>
    <property type="match status" value="1"/>
</dbReference>
<name>A0A420W675_9BACT</name>
<keyword evidence="9" id="KW-0414">Isoprene biosynthesis</keyword>
<evidence type="ECO:0000256" key="7">
    <source>
        <dbReference type="ARBA" id="ARBA00022840"/>
    </source>
</evidence>
<feature type="active site" evidence="9">
    <location>
        <position position="135"/>
    </location>
</feature>
<keyword evidence="6 9" id="KW-0418">Kinase</keyword>
<evidence type="ECO:0000259" key="10">
    <source>
        <dbReference type="Pfam" id="PF00288"/>
    </source>
</evidence>
<keyword evidence="4 9" id="KW-0808">Transferase</keyword>
<evidence type="ECO:0000259" key="11">
    <source>
        <dbReference type="Pfam" id="PF08544"/>
    </source>
</evidence>
<dbReference type="SUPFAM" id="SSF54211">
    <property type="entry name" value="Ribosomal protein S5 domain 2-like"/>
    <property type="match status" value="1"/>
</dbReference>
<dbReference type="AlphaFoldDB" id="A0A420W675"/>
<dbReference type="InterPro" id="IPR006204">
    <property type="entry name" value="GHMP_kinase_N_dom"/>
</dbReference>
<dbReference type="UniPathway" id="UPA00056">
    <property type="reaction ID" value="UER00094"/>
</dbReference>
<accession>A0A420W675</accession>
<feature type="domain" description="GHMP kinase C-terminal" evidence="11">
    <location>
        <begin position="201"/>
        <end position="259"/>
    </location>
</feature>
<dbReference type="Proteomes" id="UP000280881">
    <property type="component" value="Unassembled WGS sequence"/>
</dbReference>
<dbReference type="Pfam" id="PF08544">
    <property type="entry name" value="GHMP_kinases_C"/>
    <property type="match status" value="1"/>
</dbReference>
<dbReference type="EMBL" id="RBIE01000003">
    <property type="protein sequence ID" value="RKQ60643.1"/>
    <property type="molecule type" value="Genomic_DNA"/>
</dbReference>
<dbReference type="GO" id="GO:0016114">
    <property type="term" value="P:terpenoid biosynthetic process"/>
    <property type="evidence" value="ECO:0007669"/>
    <property type="project" value="UniProtKB-UniRule"/>
</dbReference>
<dbReference type="InterPro" id="IPR036554">
    <property type="entry name" value="GHMP_kinase_C_sf"/>
</dbReference>
<dbReference type="EC" id="2.7.1.148" evidence="2 9"/>
<dbReference type="SUPFAM" id="SSF55060">
    <property type="entry name" value="GHMP Kinase, C-terminal domain"/>
    <property type="match status" value="1"/>
</dbReference>
<comment type="pathway">
    <text evidence="9">Isoprenoid biosynthesis; isopentenyl diphosphate biosynthesis via DXP pathway; isopentenyl diphosphate from 1-deoxy-D-xylulose 5-phosphate: step 3/6.</text>
</comment>
<evidence type="ECO:0000256" key="8">
    <source>
        <dbReference type="ARBA" id="ARBA00032554"/>
    </source>
</evidence>
<evidence type="ECO:0000313" key="12">
    <source>
        <dbReference type="EMBL" id="RKQ60643.1"/>
    </source>
</evidence>
<keyword evidence="5 9" id="KW-0547">Nucleotide-binding</keyword>
<dbReference type="PANTHER" id="PTHR43527">
    <property type="entry name" value="4-DIPHOSPHOCYTIDYL-2-C-METHYL-D-ERYTHRITOL KINASE, CHLOROPLASTIC"/>
    <property type="match status" value="1"/>
</dbReference>